<feature type="domain" description="Mycothiol-dependent maleylpyruvate isomerase metal-binding" evidence="1">
    <location>
        <begin position="26"/>
        <end position="155"/>
    </location>
</feature>
<comment type="caution">
    <text evidence="2">The sequence shown here is derived from an EMBL/GenBank/DDBJ whole genome shotgun (WGS) entry which is preliminary data.</text>
</comment>
<accession>A0A6N7EG45</accession>
<dbReference type="EMBL" id="WHPC01000007">
    <property type="protein sequence ID" value="MPV36153.1"/>
    <property type="molecule type" value="Genomic_DNA"/>
</dbReference>
<dbReference type="Proteomes" id="UP000437709">
    <property type="component" value="Unassembled WGS sequence"/>
</dbReference>
<sequence>MALTPAGCECATLVDVAVRDSAVALRTVLDSMERLDDAAVREPSHLPGWTRGHVLAHIDGVGSALARQAERAAVGERVPVYDGGRAGRDAAIDAHAGRSAREHLQALQALENRLPAAWPEPGSAGWENPAEYRQGTVADAALAWWREVRIHLVDLDAGVGPGSWDNALCTHLLEFLEPRLSDAGTVILVADNADVRHVVTGNGSDVAVDVHGTPDDAAVTVNGTPDDAAVTVHGSLQDLTAWLAGRNSALPRAYRGSAGAELPELGPWPSSR</sequence>
<keyword evidence="2" id="KW-0670">Pyruvate</keyword>
<evidence type="ECO:0000313" key="2">
    <source>
        <dbReference type="EMBL" id="MPV36153.1"/>
    </source>
</evidence>
<dbReference type="NCBIfam" id="TIGR03083">
    <property type="entry name" value="maleylpyruvate isomerase family mycothiol-dependent enzyme"/>
    <property type="match status" value="1"/>
</dbReference>
<dbReference type="InterPro" id="IPR017517">
    <property type="entry name" value="Maleyloyr_isom"/>
</dbReference>
<protein>
    <submittedName>
        <fullName evidence="2">Maleylpyruvate isomerase family mycothiol-dependent enzyme</fullName>
    </submittedName>
</protein>
<dbReference type="Pfam" id="PF11716">
    <property type="entry name" value="MDMPI_N"/>
    <property type="match status" value="1"/>
</dbReference>
<dbReference type="InterPro" id="IPR036527">
    <property type="entry name" value="SCP2_sterol-bd_dom_sf"/>
</dbReference>
<keyword evidence="2" id="KW-0413">Isomerase</keyword>
<keyword evidence="3" id="KW-1185">Reference proteome</keyword>
<dbReference type="SUPFAM" id="SSF109854">
    <property type="entry name" value="DinB/YfiT-like putative metalloenzymes"/>
    <property type="match status" value="1"/>
</dbReference>
<dbReference type="GO" id="GO:0016853">
    <property type="term" value="F:isomerase activity"/>
    <property type="evidence" value="ECO:0007669"/>
    <property type="project" value="UniProtKB-KW"/>
</dbReference>
<name>A0A6N7EG45_9MICO</name>
<proteinExistence type="predicted"/>
<dbReference type="GO" id="GO:0046872">
    <property type="term" value="F:metal ion binding"/>
    <property type="evidence" value="ECO:0007669"/>
    <property type="project" value="InterPro"/>
</dbReference>
<dbReference type="Gene3D" id="3.30.1050.20">
    <property type="match status" value="1"/>
</dbReference>
<reference evidence="2 3" key="1">
    <citation type="submission" date="2019-10" db="EMBL/GenBank/DDBJ databases">
        <title>Georgenia wutianyii sp. nov. and Georgenia yuyongxinii sp. nov. isolated from plateau pika (Ochotona curzoniae) in the Qinghai-Tibet plateau of China.</title>
        <authorList>
            <person name="Tian Z."/>
        </authorList>
    </citation>
    <scope>NUCLEOTIDE SEQUENCE [LARGE SCALE GENOMIC DNA]</scope>
    <source>
        <strain evidence="2 3">JCM 19765</strain>
    </source>
</reference>
<dbReference type="InterPro" id="IPR034660">
    <property type="entry name" value="DinB/YfiT-like"/>
</dbReference>
<dbReference type="OrthoDB" id="5118203at2"/>
<dbReference type="InterPro" id="IPR024344">
    <property type="entry name" value="MDMPI_metal-binding"/>
</dbReference>
<dbReference type="SUPFAM" id="SSF55718">
    <property type="entry name" value="SCP-like"/>
    <property type="match status" value="1"/>
</dbReference>
<evidence type="ECO:0000313" key="3">
    <source>
        <dbReference type="Proteomes" id="UP000437709"/>
    </source>
</evidence>
<gene>
    <name evidence="2" type="ORF">GB881_03680</name>
</gene>
<evidence type="ECO:0000259" key="1">
    <source>
        <dbReference type="Pfam" id="PF11716"/>
    </source>
</evidence>
<dbReference type="Gene3D" id="1.20.120.450">
    <property type="entry name" value="dinb family like domain"/>
    <property type="match status" value="1"/>
</dbReference>
<dbReference type="AlphaFoldDB" id="A0A6N7EG45"/>
<dbReference type="RefSeq" id="WP_152195864.1">
    <property type="nucleotide sequence ID" value="NZ_VUKD01000004.1"/>
</dbReference>
<organism evidence="2 3">
    <name type="scientific">Georgenia subflava</name>
    <dbReference type="NCBI Taxonomy" id="1622177"/>
    <lineage>
        <taxon>Bacteria</taxon>
        <taxon>Bacillati</taxon>
        <taxon>Actinomycetota</taxon>
        <taxon>Actinomycetes</taxon>
        <taxon>Micrococcales</taxon>
        <taxon>Bogoriellaceae</taxon>
        <taxon>Georgenia</taxon>
    </lineage>
</organism>